<dbReference type="EMBL" id="ML213597">
    <property type="protein sequence ID" value="TFK40200.1"/>
    <property type="molecule type" value="Genomic_DNA"/>
</dbReference>
<comment type="similarity">
    <text evidence="6">Belongs to the CTF8 family.</text>
</comment>
<keyword evidence="2" id="KW-0235">DNA replication</keyword>
<dbReference type="Proteomes" id="UP000308652">
    <property type="component" value="Unassembled WGS sequence"/>
</dbReference>
<dbReference type="PANTHER" id="PTHR28605:SF1">
    <property type="entry name" value="CHROMOSOME TRANSMISSION FIDELITY FACTOR 8"/>
    <property type="match status" value="1"/>
</dbReference>
<evidence type="ECO:0000256" key="6">
    <source>
        <dbReference type="ARBA" id="ARBA00038447"/>
    </source>
</evidence>
<reference evidence="7 8" key="1">
    <citation type="journal article" date="2019" name="Nat. Ecol. Evol.">
        <title>Megaphylogeny resolves global patterns of mushroom evolution.</title>
        <authorList>
            <person name="Varga T."/>
            <person name="Krizsan K."/>
            <person name="Foldi C."/>
            <person name="Dima B."/>
            <person name="Sanchez-Garcia M."/>
            <person name="Sanchez-Ramirez S."/>
            <person name="Szollosi G.J."/>
            <person name="Szarkandi J.G."/>
            <person name="Papp V."/>
            <person name="Albert L."/>
            <person name="Andreopoulos W."/>
            <person name="Angelini C."/>
            <person name="Antonin V."/>
            <person name="Barry K.W."/>
            <person name="Bougher N.L."/>
            <person name="Buchanan P."/>
            <person name="Buyck B."/>
            <person name="Bense V."/>
            <person name="Catcheside P."/>
            <person name="Chovatia M."/>
            <person name="Cooper J."/>
            <person name="Damon W."/>
            <person name="Desjardin D."/>
            <person name="Finy P."/>
            <person name="Geml J."/>
            <person name="Haridas S."/>
            <person name="Hughes K."/>
            <person name="Justo A."/>
            <person name="Karasinski D."/>
            <person name="Kautmanova I."/>
            <person name="Kiss B."/>
            <person name="Kocsube S."/>
            <person name="Kotiranta H."/>
            <person name="LaButti K.M."/>
            <person name="Lechner B.E."/>
            <person name="Liimatainen K."/>
            <person name="Lipzen A."/>
            <person name="Lukacs Z."/>
            <person name="Mihaltcheva S."/>
            <person name="Morgado L.N."/>
            <person name="Niskanen T."/>
            <person name="Noordeloos M.E."/>
            <person name="Ohm R.A."/>
            <person name="Ortiz-Santana B."/>
            <person name="Ovrebo C."/>
            <person name="Racz N."/>
            <person name="Riley R."/>
            <person name="Savchenko A."/>
            <person name="Shiryaev A."/>
            <person name="Soop K."/>
            <person name="Spirin V."/>
            <person name="Szebenyi C."/>
            <person name="Tomsovsky M."/>
            <person name="Tulloss R.E."/>
            <person name="Uehling J."/>
            <person name="Grigoriev I.V."/>
            <person name="Vagvolgyi C."/>
            <person name="Papp T."/>
            <person name="Martin F.M."/>
            <person name="Miettinen O."/>
            <person name="Hibbett D.S."/>
            <person name="Nagy L.G."/>
        </authorList>
    </citation>
    <scope>NUCLEOTIDE SEQUENCE [LARGE SCALE GENOMIC DNA]</scope>
    <source>
        <strain evidence="7 8">CBS 166.37</strain>
    </source>
</reference>
<evidence type="ECO:0000256" key="2">
    <source>
        <dbReference type="ARBA" id="ARBA00022705"/>
    </source>
</evidence>
<dbReference type="InterPro" id="IPR018607">
    <property type="entry name" value="Ctf8"/>
</dbReference>
<dbReference type="AlphaFoldDB" id="A0A5C3M4J5"/>
<evidence type="ECO:0000256" key="3">
    <source>
        <dbReference type="ARBA" id="ARBA00023125"/>
    </source>
</evidence>
<accession>A0A5C3M4J5</accession>
<dbReference type="OrthoDB" id="121932at2759"/>
<dbReference type="GO" id="GO:0031390">
    <property type="term" value="C:Ctf18 RFC-like complex"/>
    <property type="evidence" value="ECO:0007669"/>
    <property type="project" value="InterPro"/>
</dbReference>
<comment type="subcellular location">
    <subcellularLocation>
        <location evidence="1">Nucleus</location>
    </subcellularLocation>
</comment>
<protein>
    <submittedName>
        <fullName evidence="7">Ctf8-domain-containing protein</fullName>
    </submittedName>
</protein>
<evidence type="ECO:0000313" key="7">
    <source>
        <dbReference type="EMBL" id="TFK40200.1"/>
    </source>
</evidence>
<proteinExistence type="inferred from homology"/>
<evidence type="ECO:0000313" key="8">
    <source>
        <dbReference type="Proteomes" id="UP000308652"/>
    </source>
</evidence>
<dbReference type="Pfam" id="PF09696">
    <property type="entry name" value="Ctf8"/>
    <property type="match status" value="1"/>
</dbReference>
<name>A0A5C3M4J5_9AGAR</name>
<evidence type="ECO:0000256" key="4">
    <source>
        <dbReference type="ARBA" id="ARBA00023242"/>
    </source>
</evidence>
<keyword evidence="4" id="KW-0539">Nucleus</keyword>
<dbReference type="GO" id="GO:0003677">
    <property type="term" value="F:DNA binding"/>
    <property type="evidence" value="ECO:0007669"/>
    <property type="project" value="UniProtKB-KW"/>
</dbReference>
<gene>
    <name evidence="7" type="ORF">BDQ12DRAFT_680505</name>
</gene>
<dbReference type="GO" id="GO:0006260">
    <property type="term" value="P:DNA replication"/>
    <property type="evidence" value="ECO:0007669"/>
    <property type="project" value="UniProtKB-KW"/>
</dbReference>
<evidence type="ECO:0000256" key="1">
    <source>
        <dbReference type="ARBA" id="ARBA00004123"/>
    </source>
</evidence>
<keyword evidence="3" id="KW-0238">DNA-binding</keyword>
<organism evidence="7 8">
    <name type="scientific">Crucibulum laeve</name>
    <dbReference type="NCBI Taxonomy" id="68775"/>
    <lineage>
        <taxon>Eukaryota</taxon>
        <taxon>Fungi</taxon>
        <taxon>Dikarya</taxon>
        <taxon>Basidiomycota</taxon>
        <taxon>Agaricomycotina</taxon>
        <taxon>Agaricomycetes</taxon>
        <taxon>Agaricomycetidae</taxon>
        <taxon>Agaricales</taxon>
        <taxon>Agaricineae</taxon>
        <taxon>Nidulariaceae</taxon>
        <taxon>Crucibulum</taxon>
    </lineage>
</organism>
<dbReference type="STRING" id="68775.A0A5C3M4J5"/>
<sequence>MLVPISIPSSSSNAKLPSALAKISHDEIVLIELQGALEVECNHPSERDGKLVGMLGIEEGSNKPTLRIGHHLLEGKISALAKPLAILHRSVPGDPVSKEAPSDNAMECDSSVDAAKDGSRAGWNIVGVVKKKIVFAKRPMPIVGRVGSMDTSTS</sequence>
<dbReference type="GO" id="GO:0007064">
    <property type="term" value="P:mitotic sister chromatid cohesion"/>
    <property type="evidence" value="ECO:0007669"/>
    <property type="project" value="InterPro"/>
</dbReference>
<keyword evidence="8" id="KW-1185">Reference proteome</keyword>
<evidence type="ECO:0000256" key="5">
    <source>
        <dbReference type="ARBA" id="ARBA00023306"/>
    </source>
</evidence>
<keyword evidence="5" id="KW-0131">Cell cycle</keyword>
<dbReference type="PANTHER" id="PTHR28605">
    <property type="entry name" value="CTF8, CHROMOSOME TRANSMISSION FIDELITY FACTOR 8 HOMOLOG (S. CEREVISIAE)"/>
    <property type="match status" value="1"/>
</dbReference>